<evidence type="ECO:0000256" key="1">
    <source>
        <dbReference type="ARBA" id="ARBA00022475"/>
    </source>
</evidence>
<evidence type="ECO:0000256" key="7">
    <source>
        <dbReference type="ARBA" id="ARBA00023136"/>
    </source>
</evidence>
<dbReference type="GO" id="GO:0050511">
    <property type="term" value="F:undecaprenyldiphospho-muramoylpentapeptide beta-N-acetylglucosaminyltransferase activity"/>
    <property type="evidence" value="ECO:0007669"/>
    <property type="project" value="UniProtKB-UniRule"/>
</dbReference>
<keyword evidence="7 10" id="KW-0472">Membrane</keyword>
<feature type="binding site" evidence="10">
    <location>
        <position position="246"/>
    </location>
    <ligand>
        <name>UDP-N-acetyl-alpha-D-glucosamine</name>
        <dbReference type="ChEBI" id="CHEBI:57705"/>
    </ligand>
</feature>
<keyword evidence="6 10" id="KW-0573">Peptidoglycan synthesis</keyword>
<keyword evidence="5 10" id="KW-0133">Cell shape</keyword>
<comment type="caution">
    <text evidence="10">Lacks conserved residue(s) required for the propagation of feature annotation.</text>
</comment>
<comment type="subcellular location">
    <subcellularLocation>
        <location evidence="10">Cell membrane</location>
        <topology evidence="10">Peripheral membrane protein</topology>
        <orientation evidence="10">Cytoplasmic side</orientation>
    </subcellularLocation>
</comment>
<comment type="caution">
    <text evidence="14">The sequence shown here is derived from an EMBL/GenBank/DDBJ whole genome shotgun (WGS) entry which is preliminary data.</text>
</comment>
<evidence type="ECO:0000259" key="12">
    <source>
        <dbReference type="Pfam" id="PF03033"/>
    </source>
</evidence>
<keyword evidence="9 10" id="KW-0961">Cell wall biogenesis/degradation</keyword>
<evidence type="ECO:0000256" key="3">
    <source>
        <dbReference type="ARBA" id="ARBA00022676"/>
    </source>
</evidence>
<dbReference type="Proteomes" id="UP000179360">
    <property type="component" value="Unassembled WGS sequence"/>
</dbReference>
<feature type="binding site" evidence="10">
    <location>
        <begin position="11"/>
        <end position="13"/>
    </location>
    <ligand>
        <name>UDP-N-acetyl-alpha-D-glucosamine</name>
        <dbReference type="ChEBI" id="CHEBI:57705"/>
    </ligand>
</feature>
<evidence type="ECO:0000256" key="2">
    <source>
        <dbReference type="ARBA" id="ARBA00022618"/>
    </source>
</evidence>
<gene>
    <name evidence="10" type="primary">murG</name>
    <name evidence="14" type="ORF">A2637_01095</name>
</gene>
<feature type="transmembrane region" description="Helical" evidence="11">
    <location>
        <begin position="96"/>
        <end position="115"/>
    </location>
</feature>
<keyword evidence="1 10" id="KW-1003">Cell membrane</keyword>
<feature type="transmembrane region" description="Helical" evidence="11">
    <location>
        <begin position="71"/>
        <end position="89"/>
    </location>
</feature>
<dbReference type="UniPathway" id="UPA00219"/>
<name>A0A1F6TPD9_9PROT</name>
<dbReference type="GO" id="GO:0051301">
    <property type="term" value="P:cell division"/>
    <property type="evidence" value="ECO:0007669"/>
    <property type="project" value="UniProtKB-KW"/>
</dbReference>
<evidence type="ECO:0000313" key="15">
    <source>
        <dbReference type="Proteomes" id="UP000179360"/>
    </source>
</evidence>
<evidence type="ECO:0000256" key="9">
    <source>
        <dbReference type="ARBA" id="ARBA00023316"/>
    </source>
</evidence>
<dbReference type="AlphaFoldDB" id="A0A1F6TPD9"/>
<evidence type="ECO:0000256" key="5">
    <source>
        <dbReference type="ARBA" id="ARBA00022960"/>
    </source>
</evidence>
<comment type="catalytic activity">
    <reaction evidence="10">
        <text>di-trans,octa-cis-undecaprenyl diphospho-N-acetyl-alpha-D-muramoyl-L-alanyl-D-glutamyl-meso-2,6-diaminopimeloyl-D-alanyl-D-alanine + UDP-N-acetyl-alpha-D-glucosamine = di-trans,octa-cis-undecaprenyl diphospho-[N-acetyl-alpha-D-glucosaminyl-(1-&gt;4)]-N-acetyl-alpha-D-muramoyl-L-alanyl-D-glutamyl-meso-2,6-diaminopimeloyl-D-alanyl-D-alanine + UDP + H(+)</text>
        <dbReference type="Rhea" id="RHEA:31227"/>
        <dbReference type="ChEBI" id="CHEBI:15378"/>
        <dbReference type="ChEBI" id="CHEBI:57705"/>
        <dbReference type="ChEBI" id="CHEBI:58223"/>
        <dbReference type="ChEBI" id="CHEBI:61387"/>
        <dbReference type="ChEBI" id="CHEBI:61388"/>
        <dbReference type="EC" id="2.4.1.227"/>
    </reaction>
</comment>
<proteinExistence type="inferred from homology"/>
<comment type="similarity">
    <text evidence="10">Belongs to the glycosyltransferase 28 family. MurG subfamily.</text>
</comment>
<evidence type="ECO:0000313" key="14">
    <source>
        <dbReference type="EMBL" id="OGI47007.1"/>
    </source>
</evidence>
<dbReference type="GO" id="GO:0051991">
    <property type="term" value="F:UDP-N-acetyl-D-glucosamine:N-acetylmuramoyl-L-alanyl-D-glutamyl-meso-2,6-diaminopimelyl-D-alanyl-D-alanine-diphosphoundecaprenol 4-beta-N-acetylglucosaminlytransferase activity"/>
    <property type="evidence" value="ECO:0007669"/>
    <property type="project" value="RHEA"/>
</dbReference>
<dbReference type="HAMAP" id="MF_00033">
    <property type="entry name" value="MurG"/>
    <property type="match status" value="1"/>
</dbReference>
<keyword evidence="11" id="KW-1133">Transmembrane helix</keyword>
<comment type="pathway">
    <text evidence="10">Cell wall biogenesis; peptidoglycan biosynthesis.</text>
</comment>
<feature type="binding site" evidence="10">
    <location>
        <position position="125"/>
    </location>
    <ligand>
        <name>UDP-N-acetyl-alpha-D-glucosamine</name>
        <dbReference type="ChEBI" id="CHEBI:57705"/>
    </ligand>
</feature>
<evidence type="ECO:0000256" key="4">
    <source>
        <dbReference type="ARBA" id="ARBA00022679"/>
    </source>
</evidence>
<dbReference type="InterPro" id="IPR006009">
    <property type="entry name" value="GlcNAc_MurG"/>
</dbReference>
<sequence>MSGVLIMAGGTGGHVYPGLAVARTLRAQRVPVAWLGTRQGLEARAVPAADSGIDMEWIAIRGVRRTGLRNWLLLPFTLAYAMIQAFRVLRRRRPDVVLSMGGFVSAPGGLVAWLLRRPLLIHEQNAVPGLTNKWLALLADQVLCGFPGVLGARHVGNPVRREIAALAAPEQRLAGRTGRLRLLVVGGSQGARIFNEVVPRTLPLLPPEQRPEVRHQCGRDNLTTVQQQYESRITNHESRVRVSEFIDDMAAAYDWADVVLCRAGAMTVAELAASGSAAILVPYPYAVDDHQTANAQYLVRRDAAILLPQAEFTPARLGDILRELAENRELLARMARAARGCAVTDAAETVARLCLEAAHA</sequence>
<dbReference type="InterPro" id="IPR004276">
    <property type="entry name" value="GlycoTrans_28_N"/>
</dbReference>
<dbReference type="STRING" id="1817764.A2637_01095"/>
<evidence type="ECO:0000256" key="6">
    <source>
        <dbReference type="ARBA" id="ARBA00022984"/>
    </source>
</evidence>
<dbReference type="InterPro" id="IPR007235">
    <property type="entry name" value="Glyco_trans_28_C"/>
</dbReference>
<feature type="binding site" evidence="10">
    <location>
        <position position="188"/>
    </location>
    <ligand>
        <name>UDP-N-acetyl-alpha-D-glucosamine</name>
        <dbReference type="ChEBI" id="CHEBI:57705"/>
    </ligand>
</feature>
<evidence type="ECO:0000256" key="8">
    <source>
        <dbReference type="ARBA" id="ARBA00023306"/>
    </source>
</evidence>
<dbReference type="EC" id="2.4.1.227" evidence="10"/>
<reference evidence="14 15" key="1">
    <citation type="journal article" date="2016" name="Nat. Commun.">
        <title>Thousands of microbial genomes shed light on interconnected biogeochemical processes in an aquifer system.</title>
        <authorList>
            <person name="Anantharaman K."/>
            <person name="Brown C.T."/>
            <person name="Hug L.A."/>
            <person name="Sharon I."/>
            <person name="Castelle C.J."/>
            <person name="Probst A.J."/>
            <person name="Thomas B.C."/>
            <person name="Singh A."/>
            <person name="Wilkins M.J."/>
            <person name="Karaoz U."/>
            <person name="Brodie E.L."/>
            <person name="Williams K.H."/>
            <person name="Hubbard S.S."/>
            <person name="Banfield J.F."/>
        </authorList>
    </citation>
    <scope>NUCLEOTIDE SEQUENCE [LARGE SCALE GENOMIC DNA]</scope>
</reference>
<evidence type="ECO:0000256" key="11">
    <source>
        <dbReference type="SAM" id="Phobius"/>
    </source>
</evidence>
<keyword evidence="11" id="KW-0812">Transmembrane</keyword>
<keyword evidence="4 10" id="KW-0808">Transferase</keyword>
<feature type="binding site" evidence="10">
    <location>
        <position position="291"/>
    </location>
    <ligand>
        <name>UDP-N-acetyl-alpha-D-glucosamine</name>
        <dbReference type="ChEBI" id="CHEBI:57705"/>
    </ligand>
</feature>
<dbReference type="GO" id="GO:0005886">
    <property type="term" value="C:plasma membrane"/>
    <property type="evidence" value="ECO:0007669"/>
    <property type="project" value="UniProtKB-SubCell"/>
</dbReference>
<dbReference type="NCBIfam" id="TIGR01133">
    <property type="entry name" value="murG"/>
    <property type="match status" value="1"/>
</dbReference>
<accession>A0A1F6TPD9</accession>
<dbReference type="PANTHER" id="PTHR21015">
    <property type="entry name" value="UDP-N-ACETYLGLUCOSAMINE--N-ACETYLMURAMYL-(PENTAPEPTIDE) PYROPHOSPHORYL-UNDECAPRENOL N-ACETYLGLUCOSAMINE TRANSFERASE 1"/>
    <property type="match status" value="1"/>
</dbReference>
<dbReference type="GO" id="GO:0005975">
    <property type="term" value="P:carbohydrate metabolic process"/>
    <property type="evidence" value="ECO:0007669"/>
    <property type="project" value="InterPro"/>
</dbReference>
<protein>
    <recommendedName>
        <fullName evidence="10">UDP-N-acetylglucosamine--N-acetylmuramyl-(pentapeptide) pyrophosphoryl-undecaprenol N-acetylglucosamine transferase</fullName>
        <ecNumber evidence="10">2.4.1.227</ecNumber>
    </recommendedName>
    <alternativeName>
        <fullName evidence="10">Undecaprenyl-PP-MurNAc-pentapeptide-UDPGlcNAc GlcNAc transferase</fullName>
    </alternativeName>
</protein>
<feature type="binding site" evidence="10">
    <location>
        <position position="160"/>
    </location>
    <ligand>
        <name>UDP-N-acetyl-alpha-D-glucosamine</name>
        <dbReference type="ChEBI" id="CHEBI:57705"/>
    </ligand>
</feature>
<feature type="domain" description="Glycosyl transferase family 28 C-terminal" evidence="13">
    <location>
        <begin position="182"/>
        <end position="349"/>
    </location>
</feature>
<dbReference type="PANTHER" id="PTHR21015:SF22">
    <property type="entry name" value="GLYCOSYLTRANSFERASE"/>
    <property type="match status" value="1"/>
</dbReference>
<dbReference type="Pfam" id="PF03033">
    <property type="entry name" value="Glyco_transf_28"/>
    <property type="match status" value="1"/>
</dbReference>
<dbReference type="GO" id="GO:0071555">
    <property type="term" value="P:cell wall organization"/>
    <property type="evidence" value="ECO:0007669"/>
    <property type="project" value="UniProtKB-KW"/>
</dbReference>
<dbReference type="SUPFAM" id="SSF53756">
    <property type="entry name" value="UDP-Glycosyltransferase/glycogen phosphorylase"/>
    <property type="match status" value="1"/>
</dbReference>
<evidence type="ECO:0000259" key="13">
    <source>
        <dbReference type="Pfam" id="PF04101"/>
    </source>
</evidence>
<keyword evidence="3 10" id="KW-0328">Glycosyltransferase</keyword>
<organism evidence="14 15">
    <name type="scientific">Candidatus Muproteobacteria bacterium RIFCSPHIGHO2_01_FULL_65_16</name>
    <dbReference type="NCBI Taxonomy" id="1817764"/>
    <lineage>
        <taxon>Bacteria</taxon>
        <taxon>Pseudomonadati</taxon>
        <taxon>Pseudomonadota</taxon>
        <taxon>Candidatus Muproteobacteria</taxon>
    </lineage>
</organism>
<evidence type="ECO:0000256" key="10">
    <source>
        <dbReference type="HAMAP-Rule" id="MF_00033"/>
    </source>
</evidence>
<dbReference type="GO" id="GO:0008360">
    <property type="term" value="P:regulation of cell shape"/>
    <property type="evidence" value="ECO:0007669"/>
    <property type="project" value="UniProtKB-KW"/>
</dbReference>
<comment type="function">
    <text evidence="10">Cell wall formation. Catalyzes the transfer of a GlcNAc subunit on undecaprenyl-pyrophosphoryl-MurNAc-pentapeptide (lipid intermediate I) to form undecaprenyl-pyrophosphoryl-MurNAc-(pentapeptide)GlcNAc (lipid intermediate II).</text>
</comment>
<dbReference type="GO" id="GO:0009252">
    <property type="term" value="P:peptidoglycan biosynthetic process"/>
    <property type="evidence" value="ECO:0007669"/>
    <property type="project" value="UniProtKB-UniRule"/>
</dbReference>
<dbReference type="Pfam" id="PF04101">
    <property type="entry name" value="Glyco_tran_28_C"/>
    <property type="match status" value="1"/>
</dbReference>
<dbReference type="Gene3D" id="3.40.50.2000">
    <property type="entry name" value="Glycogen Phosphorylase B"/>
    <property type="match status" value="2"/>
</dbReference>
<keyword evidence="2 10" id="KW-0132">Cell division</keyword>
<dbReference type="CDD" id="cd03785">
    <property type="entry name" value="GT28_MurG"/>
    <property type="match status" value="1"/>
</dbReference>
<feature type="domain" description="Glycosyltransferase family 28 N-terminal" evidence="12">
    <location>
        <begin position="4"/>
        <end position="143"/>
    </location>
</feature>
<keyword evidence="8 10" id="KW-0131">Cell cycle</keyword>
<dbReference type="EMBL" id="MFSY01000031">
    <property type="protein sequence ID" value="OGI47007.1"/>
    <property type="molecule type" value="Genomic_DNA"/>
</dbReference>